<dbReference type="CDD" id="cd00315">
    <property type="entry name" value="Cyt_C5_DNA_methylase"/>
    <property type="match status" value="1"/>
</dbReference>
<dbReference type="SUPFAM" id="SSF53335">
    <property type="entry name" value="S-adenosyl-L-methionine-dependent methyltransferases"/>
    <property type="match status" value="1"/>
</dbReference>
<dbReference type="GO" id="GO:0032259">
    <property type="term" value="P:methylation"/>
    <property type="evidence" value="ECO:0007669"/>
    <property type="project" value="UniProtKB-KW"/>
</dbReference>
<keyword evidence="4" id="KW-0680">Restriction system</keyword>
<proteinExistence type="inferred from homology"/>
<evidence type="ECO:0000256" key="4">
    <source>
        <dbReference type="ARBA" id="ARBA00022747"/>
    </source>
</evidence>
<dbReference type="KEGG" id="kmn:HW532_21460"/>
<dbReference type="Gene3D" id="3.90.120.30">
    <property type="match status" value="1"/>
</dbReference>
<feature type="active site" evidence="6">
    <location>
        <position position="163"/>
    </location>
</feature>
<evidence type="ECO:0000313" key="10">
    <source>
        <dbReference type="EMBL" id="QPC45035.1"/>
    </source>
</evidence>
<dbReference type="NCBIfam" id="TIGR00675">
    <property type="entry name" value="dcm"/>
    <property type="match status" value="1"/>
</dbReference>
<evidence type="ECO:0000256" key="2">
    <source>
        <dbReference type="ARBA" id="ARBA00022679"/>
    </source>
</evidence>
<dbReference type="Pfam" id="PF13560">
    <property type="entry name" value="HTH_31"/>
    <property type="match status" value="1"/>
</dbReference>
<dbReference type="PRINTS" id="PR00105">
    <property type="entry name" value="C5METTRFRASE"/>
</dbReference>
<dbReference type="PROSITE" id="PS50943">
    <property type="entry name" value="HTH_CROC1"/>
    <property type="match status" value="1"/>
</dbReference>
<dbReference type="GO" id="GO:0009307">
    <property type="term" value="P:DNA restriction-modification system"/>
    <property type="evidence" value="ECO:0007669"/>
    <property type="project" value="UniProtKB-KW"/>
</dbReference>
<comment type="similarity">
    <text evidence="6 7">Belongs to the class I-like SAM-binding methyltransferase superfamily. C5-methyltransferase family.</text>
</comment>
<dbReference type="InterPro" id="IPR029063">
    <property type="entry name" value="SAM-dependent_MTases_sf"/>
</dbReference>
<gene>
    <name evidence="10" type="primary">dcm</name>
    <name evidence="10" type="ORF">HW532_21460</name>
</gene>
<evidence type="ECO:0000256" key="7">
    <source>
        <dbReference type="RuleBase" id="RU000416"/>
    </source>
</evidence>
<dbReference type="Gene3D" id="1.10.260.40">
    <property type="entry name" value="lambda repressor-like DNA-binding domains"/>
    <property type="match status" value="1"/>
</dbReference>
<dbReference type="InterPro" id="IPR018117">
    <property type="entry name" value="C5_DNA_meth_AS"/>
</dbReference>
<evidence type="ECO:0000256" key="3">
    <source>
        <dbReference type="ARBA" id="ARBA00022691"/>
    </source>
</evidence>
<organism evidence="10 11">
    <name type="scientific">Kaustia mangrovi</name>
    <dbReference type="NCBI Taxonomy" id="2593653"/>
    <lineage>
        <taxon>Bacteria</taxon>
        <taxon>Pseudomonadati</taxon>
        <taxon>Pseudomonadota</taxon>
        <taxon>Alphaproteobacteria</taxon>
        <taxon>Hyphomicrobiales</taxon>
        <taxon>Parvibaculaceae</taxon>
        <taxon>Kaustia</taxon>
    </lineage>
</organism>
<keyword evidence="11" id="KW-1185">Reference proteome</keyword>
<dbReference type="InterPro" id="IPR031303">
    <property type="entry name" value="C5_meth_CS"/>
</dbReference>
<dbReference type="InterPro" id="IPR050750">
    <property type="entry name" value="C5-MTase"/>
</dbReference>
<dbReference type="PROSITE" id="PS51679">
    <property type="entry name" value="SAM_MT_C5"/>
    <property type="match status" value="1"/>
</dbReference>
<dbReference type="EMBL" id="CP058214">
    <property type="protein sequence ID" value="QPC45035.1"/>
    <property type="molecule type" value="Genomic_DNA"/>
</dbReference>
<dbReference type="SUPFAM" id="SSF47413">
    <property type="entry name" value="lambda repressor-like DNA-binding domains"/>
    <property type="match status" value="1"/>
</dbReference>
<dbReference type="CDD" id="cd00093">
    <property type="entry name" value="HTH_XRE"/>
    <property type="match status" value="1"/>
</dbReference>
<dbReference type="SMART" id="SM00530">
    <property type="entry name" value="HTH_XRE"/>
    <property type="match status" value="1"/>
</dbReference>
<feature type="domain" description="HTH cro/C1-type" evidence="9">
    <location>
        <begin position="34"/>
        <end position="74"/>
    </location>
</feature>
<dbReference type="PROSITE" id="PS00095">
    <property type="entry name" value="C5_MTASE_2"/>
    <property type="match status" value="1"/>
</dbReference>
<sequence>MFPSCSRDANLKSCHKDSQRVFQGDTTVNEFSTLRQQAGLTIPEAADRLGYTERQIYRWENGETGPRRAVLDLLRTMKPATGNAQSGEPAFRFIDLFAGIGGLRRGFDAIGGKCVYTSEWDRFSKQTYRANFPDDDHDVAGDITQIGAEEIPAHDVLLAGFPCQPFSLAGVSKLNSLRRPHGFQCNVQGTLFFDVARIIQHHRPEAFLLENVKNLRSHDRGRTFDVIMRTLEEDLGYTVQTRIIDARYWVPQHRERIFIVGFRDDTDFDFDALPVPGKEDAPRLGSILHPEDGSEAPDERFTTGPKGRVLDRYTLSDHLWSYLQSYAEKHRAAGNGFGFSAFGPEDVARTLSARYHKDGSEILIRQKGRNPRRLTPRECARLMGFEKPGGTSYSFVVSDTQAYRQFGNAVVVPVVEAIARLMAPHIVSKSDEPAEARAGEEKAVA</sequence>
<keyword evidence="1 6" id="KW-0489">Methyltransferase</keyword>
<keyword evidence="2 6" id="KW-0808">Transferase</keyword>
<dbReference type="Proteomes" id="UP000593594">
    <property type="component" value="Chromosome"/>
</dbReference>
<dbReference type="REBASE" id="456664">
    <property type="entry name" value="M.AbaDC25ORF21460P"/>
</dbReference>
<dbReference type="InterPro" id="IPR001525">
    <property type="entry name" value="C5_MeTfrase"/>
</dbReference>
<evidence type="ECO:0000256" key="8">
    <source>
        <dbReference type="RuleBase" id="RU000417"/>
    </source>
</evidence>
<dbReference type="InterPro" id="IPR010982">
    <property type="entry name" value="Lambda_DNA-bd_dom_sf"/>
</dbReference>
<evidence type="ECO:0000259" key="9">
    <source>
        <dbReference type="PROSITE" id="PS50943"/>
    </source>
</evidence>
<dbReference type="Pfam" id="PF00145">
    <property type="entry name" value="DNA_methylase"/>
    <property type="match status" value="1"/>
</dbReference>
<dbReference type="EC" id="2.1.1.37" evidence="8"/>
<keyword evidence="3 6" id="KW-0949">S-adenosyl-L-methionine</keyword>
<dbReference type="GO" id="GO:0003886">
    <property type="term" value="F:DNA (cytosine-5-)-methyltransferase activity"/>
    <property type="evidence" value="ECO:0007669"/>
    <property type="project" value="UniProtKB-EC"/>
</dbReference>
<dbReference type="PROSITE" id="PS00094">
    <property type="entry name" value="C5_MTASE_1"/>
    <property type="match status" value="1"/>
</dbReference>
<evidence type="ECO:0000256" key="1">
    <source>
        <dbReference type="ARBA" id="ARBA00022603"/>
    </source>
</evidence>
<dbReference type="RefSeq" id="WP_213162408.1">
    <property type="nucleotide sequence ID" value="NZ_CP058214.1"/>
</dbReference>
<dbReference type="Gene3D" id="3.40.50.150">
    <property type="entry name" value="Vaccinia Virus protein VP39"/>
    <property type="match status" value="1"/>
</dbReference>
<dbReference type="GO" id="GO:0003677">
    <property type="term" value="F:DNA binding"/>
    <property type="evidence" value="ECO:0007669"/>
    <property type="project" value="InterPro"/>
</dbReference>
<evidence type="ECO:0000256" key="5">
    <source>
        <dbReference type="ARBA" id="ARBA00047422"/>
    </source>
</evidence>
<accession>A0A7S8C7U0</accession>
<dbReference type="InterPro" id="IPR001387">
    <property type="entry name" value="Cro/C1-type_HTH"/>
</dbReference>
<comment type="catalytic activity">
    <reaction evidence="5 8">
        <text>a 2'-deoxycytidine in DNA + S-adenosyl-L-methionine = a 5-methyl-2'-deoxycytidine in DNA + S-adenosyl-L-homocysteine + H(+)</text>
        <dbReference type="Rhea" id="RHEA:13681"/>
        <dbReference type="Rhea" id="RHEA-COMP:11369"/>
        <dbReference type="Rhea" id="RHEA-COMP:11370"/>
        <dbReference type="ChEBI" id="CHEBI:15378"/>
        <dbReference type="ChEBI" id="CHEBI:57856"/>
        <dbReference type="ChEBI" id="CHEBI:59789"/>
        <dbReference type="ChEBI" id="CHEBI:85452"/>
        <dbReference type="ChEBI" id="CHEBI:85454"/>
        <dbReference type="EC" id="2.1.1.37"/>
    </reaction>
</comment>
<dbReference type="PANTHER" id="PTHR46098">
    <property type="entry name" value="TRNA (CYTOSINE(38)-C(5))-METHYLTRANSFERASE"/>
    <property type="match status" value="1"/>
</dbReference>
<dbReference type="PANTHER" id="PTHR46098:SF1">
    <property type="entry name" value="TRNA (CYTOSINE(38)-C(5))-METHYLTRANSFERASE"/>
    <property type="match status" value="1"/>
</dbReference>
<protein>
    <recommendedName>
        <fullName evidence="8">Cytosine-specific methyltransferase</fullName>
        <ecNumber evidence="8">2.1.1.37</ecNumber>
    </recommendedName>
</protein>
<dbReference type="AlphaFoldDB" id="A0A7S8C7U0"/>
<name>A0A7S8C7U0_9HYPH</name>
<evidence type="ECO:0000313" key="11">
    <source>
        <dbReference type="Proteomes" id="UP000593594"/>
    </source>
</evidence>
<evidence type="ECO:0000256" key="6">
    <source>
        <dbReference type="PROSITE-ProRule" id="PRU01016"/>
    </source>
</evidence>
<reference evidence="10 11" key="1">
    <citation type="submission" date="2020-06" db="EMBL/GenBank/DDBJ databases">
        <title>Genome sequence of 2 isolates from Red Sea Mangroves.</title>
        <authorList>
            <person name="Sefrji F."/>
            <person name="Michoud G."/>
            <person name="Merlino G."/>
            <person name="Daffonchio D."/>
        </authorList>
    </citation>
    <scope>NUCLEOTIDE SEQUENCE [LARGE SCALE GENOMIC DNA]</scope>
    <source>
        <strain evidence="10 11">R1DC25</strain>
    </source>
</reference>